<keyword evidence="5" id="KW-0902">Two-component regulatory system</keyword>
<feature type="domain" description="Histidine kinase" evidence="7">
    <location>
        <begin position="508"/>
        <end position="733"/>
    </location>
</feature>
<dbReference type="Gene3D" id="3.30.565.10">
    <property type="entry name" value="Histidine kinase-like ATPase, C-terminal domain"/>
    <property type="match status" value="1"/>
</dbReference>
<dbReference type="PANTHER" id="PTHR43547:SF2">
    <property type="entry name" value="HYBRID SIGNAL TRANSDUCTION HISTIDINE KINASE C"/>
    <property type="match status" value="1"/>
</dbReference>
<comment type="catalytic activity">
    <reaction evidence="1">
        <text>ATP + protein L-histidine = ADP + protein N-phospho-L-histidine.</text>
        <dbReference type="EC" id="2.7.13.3"/>
    </reaction>
</comment>
<dbReference type="InterPro" id="IPR003594">
    <property type="entry name" value="HATPase_dom"/>
</dbReference>
<dbReference type="Gene3D" id="3.30.450.40">
    <property type="match status" value="2"/>
</dbReference>
<organism evidence="8 9">
    <name type="scientific">Phormidium nigroviride PCC 7112</name>
    <dbReference type="NCBI Taxonomy" id="179408"/>
    <lineage>
        <taxon>Bacteria</taxon>
        <taxon>Bacillati</taxon>
        <taxon>Cyanobacteriota</taxon>
        <taxon>Cyanophyceae</taxon>
        <taxon>Oscillatoriophycideae</taxon>
        <taxon>Oscillatoriales</taxon>
        <taxon>Oscillatoriaceae</taxon>
        <taxon>Phormidium</taxon>
    </lineage>
</organism>
<evidence type="ECO:0000256" key="3">
    <source>
        <dbReference type="ARBA" id="ARBA00022553"/>
    </source>
</evidence>
<dbReference type="STRING" id="179408.Osc7112_5293"/>
<feature type="region of interest" description="Disordered" evidence="6">
    <location>
        <begin position="322"/>
        <end position="356"/>
    </location>
</feature>
<keyword evidence="9" id="KW-1185">Reference proteome</keyword>
<accession>K9VPX6</accession>
<dbReference type="InterPro" id="IPR036097">
    <property type="entry name" value="HisK_dim/P_sf"/>
</dbReference>
<dbReference type="PRINTS" id="PR00344">
    <property type="entry name" value="BCTRLSENSOR"/>
</dbReference>
<dbReference type="CDD" id="cd00082">
    <property type="entry name" value="HisKA"/>
    <property type="match status" value="1"/>
</dbReference>
<dbReference type="SMART" id="SM00065">
    <property type="entry name" value="GAF"/>
    <property type="match status" value="2"/>
</dbReference>
<reference evidence="8 9" key="1">
    <citation type="submission" date="2012-05" db="EMBL/GenBank/DDBJ databases">
        <title>Finished chromosome of genome of Oscillatoria sp. PCC 7112.</title>
        <authorList>
            <consortium name="US DOE Joint Genome Institute"/>
            <person name="Gugger M."/>
            <person name="Coursin T."/>
            <person name="Rippka R."/>
            <person name="Tandeau De Marsac N."/>
            <person name="Huntemann M."/>
            <person name="Wei C.-L."/>
            <person name="Han J."/>
            <person name="Detter J.C."/>
            <person name="Han C."/>
            <person name="Tapia R."/>
            <person name="Davenport K."/>
            <person name="Daligault H."/>
            <person name="Erkkila T."/>
            <person name="Gu W."/>
            <person name="Munk A.C.C."/>
            <person name="Teshima H."/>
            <person name="Xu Y."/>
            <person name="Chain P."/>
            <person name="Chen A."/>
            <person name="Krypides N."/>
            <person name="Mavromatis K."/>
            <person name="Markowitz V."/>
            <person name="Szeto E."/>
            <person name="Ivanova N."/>
            <person name="Mikhailova N."/>
            <person name="Ovchinnikova G."/>
            <person name="Pagani I."/>
            <person name="Pati A."/>
            <person name="Goodwin L."/>
            <person name="Peters L."/>
            <person name="Pitluck S."/>
            <person name="Woyke T."/>
            <person name="Kerfeld C."/>
        </authorList>
    </citation>
    <scope>NUCLEOTIDE SEQUENCE [LARGE SCALE GENOMIC DNA]</scope>
    <source>
        <strain evidence="8 9">PCC 7112</strain>
    </source>
</reference>
<dbReference type="GO" id="GO:0000155">
    <property type="term" value="F:phosphorelay sensor kinase activity"/>
    <property type="evidence" value="ECO:0007669"/>
    <property type="project" value="InterPro"/>
</dbReference>
<dbReference type="SUPFAM" id="SSF55874">
    <property type="entry name" value="ATPase domain of HSP90 chaperone/DNA topoisomerase II/histidine kinase"/>
    <property type="match status" value="1"/>
</dbReference>
<dbReference type="SUPFAM" id="SSF47384">
    <property type="entry name" value="Homodimeric domain of signal transducing histidine kinase"/>
    <property type="match status" value="1"/>
</dbReference>
<gene>
    <name evidence="8" type="ORF">Osc7112_5293</name>
</gene>
<evidence type="ECO:0000256" key="1">
    <source>
        <dbReference type="ARBA" id="ARBA00000085"/>
    </source>
</evidence>
<evidence type="ECO:0000259" key="7">
    <source>
        <dbReference type="PROSITE" id="PS50109"/>
    </source>
</evidence>
<dbReference type="KEGG" id="oni:Osc7112_5293"/>
<proteinExistence type="predicted"/>
<dbReference type="EMBL" id="CP003614">
    <property type="protein sequence ID" value="AFZ09532.1"/>
    <property type="molecule type" value="Genomic_DNA"/>
</dbReference>
<keyword evidence="4 8" id="KW-0418">Kinase</keyword>
<dbReference type="InterPro" id="IPR036890">
    <property type="entry name" value="HATPase_C_sf"/>
</dbReference>
<protein>
    <recommendedName>
        <fullName evidence="2">histidine kinase</fullName>
        <ecNumber evidence="2">2.7.13.3</ecNumber>
    </recommendedName>
</protein>
<sequence>MIHRQGNQDFTSIDRSPSESCTLHLPQIAEPVSVQKFLDRLMQFQVDPALLGRQICQILATSFDRELLLLQIANTLGVAWGADFCLVTAVVDRKVVHPNAYWQNSSDFPYVAGVADSTETPEPPQTTRLKPPSISLEHPVWANVLADGEIVGISDYLDIPAASSPNSPVTALPFRAILAGPARFGGAVNGMMIVGKSQPHEWSVADRQRLEAASDAIGSAISHIQKTQEIASLNEQLQRQVKYKNLLISVAASIDTNSEVDRILQQVIENTVDTLEVDRGQILLLKYTDPLFTTRSPNQTAKAKVELVCESVVKKDPNKQAIAQSLAGKKSSTSKTKNKDKTTNSQSKIPNSKPNHSPAFWLSESNLCQQAFHSAPKPLALADAGALIGKEQEAATEILKLQGIRGLLLVPLTGGSSHETVLGFLVLQHSEPRTWNPEELEVLESVSAQASKMIIQTQTFKELQTAVFDRTAQLQQSLDVQGKLYEQSATQLEQMRKLKLIKDEFLSTLSHELRTPLTIMKLAILMLKQAEQPSANRTKYLDILEQQCSKETSLVNDLLALKQFEPQQFPISLIKIDLNRLFQDLAGDFEKEWADKQLTLKLDLPKLTPCWETDPDILNRVLLELLTNAGKYSASGTAVVLEASEAAGYIVLSISNFGRGISAADLPHIFDKFRRGTGITDQAIAGTGLGLALVKSLVQHLNGTIEVSSCPAESSEAENLWRTSFTLTLPQFAAELCNVEE</sequence>
<evidence type="ECO:0000256" key="4">
    <source>
        <dbReference type="ARBA" id="ARBA00022777"/>
    </source>
</evidence>
<dbReference type="InterPro" id="IPR004358">
    <property type="entry name" value="Sig_transdc_His_kin-like_C"/>
</dbReference>
<dbReference type="PROSITE" id="PS50109">
    <property type="entry name" value="HIS_KIN"/>
    <property type="match status" value="1"/>
</dbReference>
<keyword evidence="8" id="KW-0808">Transferase</keyword>
<dbReference type="AlphaFoldDB" id="K9VPX6"/>
<evidence type="ECO:0000256" key="5">
    <source>
        <dbReference type="ARBA" id="ARBA00023012"/>
    </source>
</evidence>
<dbReference type="SMART" id="SM00388">
    <property type="entry name" value="HisKA"/>
    <property type="match status" value="1"/>
</dbReference>
<dbReference type="InterPro" id="IPR029016">
    <property type="entry name" value="GAF-like_dom_sf"/>
</dbReference>
<dbReference type="RefSeq" id="WP_015178745.1">
    <property type="nucleotide sequence ID" value="NC_019729.1"/>
</dbReference>
<evidence type="ECO:0000313" key="9">
    <source>
        <dbReference type="Proteomes" id="UP000010478"/>
    </source>
</evidence>
<dbReference type="eggNOG" id="COG2205">
    <property type="taxonomic scope" value="Bacteria"/>
</dbReference>
<dbReference type="HOGENOM" id="CLU_403726_0_0_3"/>
<dbReference type="Pfam" id="PF02518">
    <property type="entry name" value="HATPase_c"/>
    <property type="match status" value="1"/>
</dbReference>
<dbReference type="InterPro" id="IPR003018">
    <property type="entry name" value="GAF"/>
</dbReference>
<dbReference type="PANTHER" id="PTHR43547">
    <property type="entry name" value="TWO-COMPONENT HISTIDINE KINASE"/>
    <property type="match status" value="1"/>
</dbReference>
<evidence type="ECO:0000256" key="2">
    <source>
        <dbReference type="ARBA" id="ARBA00012438"/>
    </source>
</evidence>
<keyword evidence="3" id="KW-0597">Phosphoprotein</keyword>
<dbReference type="Gene3D" id="1.10.287.130">
    <property type="match status" value="1"/>
</dbReference>
<dbReference type="InterPro" id="IPR003661">
    <property type="entry name" value="HisK_dim/P_dom"/>
</dbReference>
<dbReference type="SUPFAM" id="SSF55781">
    <property type="entry name" value="GAF domain-like"/>
    <property type="match status" value="2"/>
</dbReference>
<name>K9VPX6_9CYAN</name>
<dbReference type="EC" id="2.7.13.3" evidence="2"/>
<dbReference type="InterPro" id="IPR005467">
    <property type="entry name" value="His_kinase_dom"/>
</dbReference>
<evidence type="ECO:0000313" key="8">
    <source>
        <dbReference type="EMBL" id="AFZ09532.1"/>
    </source>
</evidence>
<dbReference type="Pfam" id="PF01590">
    <property type="entry name" value="GAF"/>
    <property type="match status" value="2"/>
</dbReference>
<evidence type="ECO:0000256" key="6">
    <source>
        <dbReference type="SAM" id="MobiDB-lite"/>
    </source>
</evidence>
<dbReference type="Pfam" id="PF00512">
    <property type="entry name" value="HisKA"/>
    <property type="match status" value="1"/>
</dbReference>
<dbReference type="Proteomes" id="UP000010478">
    <property type="component" value="Chromosome"/>
</dbReference>
<dbReference type="SMART" id="SM00387">
    <property type="entry name" value="HATPase_c"/>
    <property type="match status" value="1"/>
</dbReference>